<dbReference type="Gramene" id="PGSC0003DMT400096317">
    <property type="protein sequence ID" value="PGSC0003DMT400096317"/>
    <property type="gene ID" value="PGSC0003DMG400045888"/>
</dbReference>
<dbReference type="HOGENOM" id="CLU_1848599_0_0_1"/>
<accession>M1DY61</accession>
<dbReference type="InParanoid" id="M1DY61"/>
<reference evidence="1" key="2">
    <citation type="submission" date="2015-06" db="UniProtKB">
        <authorList>
            <consortium name="EnsemblPlants"/>
        </authorList>
    </citation>
    <scope>IDENTIFICATION</scope>
    <source>
        <strain evidence="1">DM1-3 516 R44</strain>
    </source>
</reference>
<dbReference type="PaxDb" id="4113-PGSC0003DMT400096317"/>
<dbReference type="EnsemblPlants" id="PGSC0003DMT400096317">
    <property type="protein sequence ID" value="PGSC0003DMT400096317"/>
    <property type="gene ID" value="PGSC0003DMG400045888"/>
</dbReference>
<keyword evidence="2" id="KW-1185">Reference proteome</keyword>
<proteinExistence type="predicted"/>
<evidence type="ECO:0000313" key="2">
    <source>
        <dbReference type="Proteomes" id="UP000011115"/>
    </source>
</evidence>
<name>M1DY61_SOLTU</name>
<sequence length="139" mass="15300">MGFIAEIVSKSLFSAICALGLGRGDYGQFALAFQRNSSVKVFESKCLGKEPIESRRIRVEKRARKIIKNLGNGGGAPRHSERPTTCSKVWALGRRATKSSLTQLLQFGLWRVAPLRAPGSPSLLPFPTPFCLSFLESYI</sequence>
<reference evidence="2" key="1">
    <citation type="journal article" date="2011" name="Nature">
        <title>Genome sequence and analysis of the tuber crop potato.</title>
        <authorList>
            <consortium name="The Potato Genome Sequencing Consortium"/>
        </authorList>
    </citation>
    <scope>NUCLEOTIDE SEQUENCE [LARGE SCALE GENOMIC DNA]</scope>
    <source>
        <strain evidence="2">cv. DM1-3 516 R44</strain>
    </source>
</reference>
<evidence type="ECO:0000313" key="1">
    <source>
        <dbReference type="EnsemblPlants" id="PGSC0003DMT400096317"/>
    </source>
</evidence>
<organism evidence="1 2">
    <name type="scientific">Solanum tuberosum</name>
    <name type="common">Potato</name>
    <dbReference type="NCBI Taxonomy" id="4113"/>
    <lineage>
        <taxon>Eukaryota</taxon>
        <taxon>Viridiplantae</taxon>
        <taxon>Streptophyta</taxon>
        <taxon>Embryophyta</taxon>
        <taxon>Tracheophyta</taxon>
        <taxon>Spermatophyta</taxon>
        <taxon>Magnoliopsida</taxon>
        <taxon>eudicotyledons</taxon>
        <taxon>Gunneridae</taxon>
        <taxon>Pentapetalae</taxon>
        <taxon>asterids</taxon>
        <taxon>lamiids</taxon>
        <taxon>Solanales</taxon>
        <taxon>Solanaceae</taxon>
        <taxon>Solanoideae</taxon>
        <taxon>Solaneae</taxon>
        <taxon>Solanum</taxon>
    </lineage>
</organism>
<dbReference type="Proteomes" id="UP000011115">
    <property type="component" value="Unassembled WGS sequence"/>
</dbReference>
<protein>
    <submittedName>
        <fullName evidence="1">Uncharacterized protein</fullName>
    </submittedName>
</protein>
<dbReference type="AlphaFoldDB" id="M1DY61"/>